<feature type="transmembrane region" description="Helical" evidence="1">
    <location>
        <begin position="28"/>
        <end position="53"/>
    </location>
</feature>
<keyword evidence="1" id="KW-0812">Transmembrane</keyword>
<evidence type="ECO:0000313" key="2">
    <source>
        <dbReference type="EMBL" id="SDQ02372.1"/>
    </source>
</evidence>
<evidence type="ECO:0000313" key="3">
    <source>
        <dbReference type="Proteomes" id="UP000199460"/>
    </source>
</evidence>
<dbReference type="AlphaFoldDB" id="A0A1H0XHF5"/>
<organism evidence="2 3">
    <name type="scientific">Ectopseudomonas guguanensis</name>
    <dbReference type="NCBI Taxonomy" id="1198456"/>
    <lineage>
        <taxon>Bacteria</taxon>
        <taxon>Pseudomonadati</taxon>
        <taxon>Pseudomonadota</taxon>
        <taxon>Gammaproteobacteria</taxon>
        <taxon>Pseudomonadales</taxon>
        <taxon>Pseudomonadaceae</taxon>
        <taxon>Ectopseudomonas</taxon>
    </lineage>
</organism>
<protein>
    <submittedName>
        <fullName evidence="2">Uncharacterized protein</fullName>
    </submittedName>
</protein>
<sequence>MTQSNPFAPEQSVPSAALRQPPALPLQLAGVILAAGLIGVLVSLIGGLVNVGLNDSGAWLRYAAVYWITHLLMAGLGAYWLEQAYLERHGLEGYRLPAGLLACYGLTYLLLGWAIGHVNGLLYMWIYDQVGFHGLRHWLVNLGMWSFGLLGFCLQVLLPLWLLLHLLRDKVEAAVGAVQLSAVRLACCFALALAVAYLQLAGLATRLLSGMNTGYLLEGWEGAINLAQTVVVALVAFFAARSALPEQVRGFRGGRLALAVLITLALWIGSALLGAIALVALVLFGGAGEIFLLLALGVLQLALLWPFTRLGLRWGYRAQAAQA</sequence>
<evidence type="ECO:0000256" key="1">
    <source>
        <dbReference type="SAM" id="Phobius"/>
    </source>
</evidence>
<dbReference type="OrthoDB" id="7030579at2"/>
<keyword evidence="1" id="KW-0472">Membrane</keyword>
<reference evidence="3" key="1">
    <citation type="submission" date="2016-10" db="EMBL/GenBank/DDBJ databases">
        <authorList>
            <person name="Varghese N."/>
            <person name="Submissions S."/>
        </authorList>
    </citation>
    <scope>NUCLEOTIDE SEQUENCE [LARGE SCALE GENOMIC DNA]</scope>
    <source>
        <strain evidence="3">JCM 18416</strain>
    </source>
</reference>
<dbReference type="Proteomes" id="UP000199460">
    <property type="component" value="Unassembled WGS sequence"/>
</dbReference>
<keyword evidence="1" id="KW-1133">Transmembrane helix</keyword>
<feature type="transmembrane region" description="Helical" evidence="1">
    <location>
        <begin position="101"/>
        <end position="126"/>
    </location>
</feature>
<feature type="transmembrane region" description="Helical" evidence="1">
    <location>
        <begin position="59"/>
        <end position="81"/>
    </location>
</feature>
<feature type="transmembrane region" description="Helical" evidence="1">
    <location>
        <begin position="256"/>
        <end position="284"/>
    </location>
</feature>
<keyword evidence="3" id="KW-1185">Reference proteome</keyword>
<name>A0A1H0XHF5_9GAMM</name>
<dbReference type="EMBL" id="FNJJ01000020">
    <property type="protein sequence ID" value="SDQ02372.1"/>
    <property type="molecule type" value="Genomic_DNA"/>
</dbReference>
<feature type="transmembrane region" description="Helical" evidence="1">
    <location>
        <begin position="185"/>
        <end position="204"/>
    </location>
</feature>
<feature type="transmembrane region" description="Helical" evidence="1">
    <location>
        <begin position="138"/>
        <end position="164"/>
    </location>
</feature>
<gene>
    <name evidence="2" type="ORF">SAMN05216213_12024</name>
</gene>
<accession>A0A1H0XHF5</accession>
<feature type="transmembrane region" description="Helical" evidence="1">
    <location>
        <begin position="224"/>
        <end position="244"/>
    </location>
</feature>
<proteinExistence type="predicted"/>
<dbReference type="GeneID" id="300934191"/>
<feature type="transmembrane region" description="Helical" evidence="1">
    <location>
        <begin position="290"/>
        <end position="307"/>
    </location>
</feature>
<dbReference type="RefSeq" id="WP_090435077.1">
    <property type="nucleotide sequence ID" value="NZ_FNJJ01000020.1"/>
</dbReference>